<evidence type="ECO:0000313" key="8">
    <source>
        <dbReference type="Proteomes" id="UP000515163"/>
    </source>
</evidence>
<evidence type="ECO:0000256" key="7">
    <source>
        <dbReference type="SAM" id="MobiDB-lite"/>
    </source>
</evidence>
<comment type="subcellular location">
    <subcellularLocation>
        <location evidence="1">Cytoplasm</location>
    </subcellularLocation>
</comment>
<dbReference type="GO" id="GO:0005737">
    <property type="term" value="C:cytoplasm"/>
    <property type="evidence" value="ECO:0007669"/>
    <property type="project" value="UniProtKB-SubCell"/>
</dbReference>
<gene>
    <name evidence="9" type="primary">LOC116298655</name>
</gene>
<proteinExistence type="inferred from homology"/>
<evidence type="ECO:0000256" key="5">
    <source>
        <dbReference type="ARBA" id="ARBA00023054"/>
    </source>
</evidence>
<organism evidence="8 9">
    <name type="scientific">Actinia tenebrosa</name>
    <name type="common">Australian red waratah sea anemone</name>
    <dbReference type="NCBI Taxonomy" id="6105"/>
    <lineage>
        <taxon>Eukaryota</taxon>
        <taxon>Metazoa</taxon>
        <taxon>Cnidaria</taxon>
        <taxon>Anthozoa</taxon>
        <taxon>Hexacorallia</taxon>
        <taxon>Actiniaria</taxon>
        <taxon>Actiniidae</taxon>
        <taxon>Actinia</taxon>
    </lineage>
</organism>
<comment type="similarity">
    <text evidence="2">Belongs to the CCDC172 family.</text>
</comment>
<keyword evidence="8" id="KW-1185">Reference proteome</keyword>
<name>A0A6P8I551_ACTTE</name>
<feature type="region of interest" description="Disordered" evidence="7">
    <location>
        <begin position="187"/>
        <end position="217"/>
    </location>
</feature>
<evidence type="ECO:0000256" key="1">
    <source>
        <dbReference type="ARBA" id="ARBA00004496"/>
    </source>
</evidence>
<evidence type="ECO:0000256" key="6">
    <source>
        <dbReference type="SAM" id="Coils"/>
    </source>
</evidence>
<keyword evidence="5 6" id="KW-0175">Coiled coil</keyword>
<feature type="coiled-coil region" evidence="6">
    <location>
        <begin position="25"/>
        <end position="101"/>
    </location>
</feature>
<dbReference type="AlphaFoldDB" id="A0A6P8I551"/>
<evidence type="ECO:0000256" key="3">
    <source>
        <dbReference type="ARBA" id="ARBA00022327"/>
    </source>
</evidence>
<sequence length="291" mass="34342">MSVLNDLFKQILYSEECVRERFSRLRSINEDIQSLQLQIRDAEDELKSLQGSVVLKNQRLAEEEEKLKSLRIKKNVTDEQRKELEEGNINFQQEIKMVKEESESERKKFISAVQTFILYHDLSGHGKMKRDETLRNKVACLRKEKKEICKDLELSKAQEKQILTLREGRDKCSHLVNELSKQNKDLSKNYEKAKKETEALEKEKETMSKKPQNDPEFRRLSAELEAAKDGSMEGICEALTQELKELQQIYLKKELQKQKHLQQQQSKASYYQTNFKQRQRNTEGTKQRGKK</sequence>
<dbReference type="KEGG" id="aten:116298655"/>
<dbReference type="GeneID" id="116298655"/>
<protein>
    <recommendedName>
        <fullName evidence="3">Coiled-coil domain-containing protein 172</fullName>
    </recommendedName>
</protein>
<dbReference type="InParanoid" id="A0A6P8I551"/>
<dbReference type="PANTHER" id="PTHR22419">
    <property type="entry name" value="COILED-COIL DOMAIN-CONTAINING PROTEIN 172"/>
    <property type="match status" value="1"/>
</dbReference>
<keyword evidence="4" id="KW-0963">Cytoplasm</keyword>
<feature type="compositionally biased region" description="Basic and acidic residues" evidence="7">
    <location>
        <begin position="280"/>
        <end position="291"/>
    </location>
</feature>
<evidence type="ECO:0000256" key="2">
    <source>
        <dbReference type="ARBA" id="ARBA00008975"/>
    </source>
</evidence>
<accession>A0A6P8I551</accession>
<reference evidence="9" key="1">
    <citation type="submission" date="2025-08" db="UniProtKB">
        <authorList>
            <consortium name="RefSeq"/>
        </authorList>
    </citation>
    <scope>IDENTIFICATION</scope>
    <source>
        <tissue evidence="9">Tentacle</tissue>
    </source>
</reference>
<dbReference type="FunCoup" id="A0A6P8I551">
    <property type="interactions" value="12"/>
</dbReference>
<dbReference type="InterPro" id="IPR029618">
    <property type="entry name" value="CCDC172"/>
</dbReference>
<feature type="region of interest" description="Disordered" evidence="7">
    <location>
        <begin position="255"/>
        <end position="291"/>
    </location>
</feature>
<dbReference type="Proteomes" id="UP000515163">
    <property type="component" value="Unplaced"/>
</dbReference>
<dbReference type="PANTHER" id="PTHR22419:SF2">
    <property type="entry name" value="COILED-COIL DOMAIN-CONTAINING PROTEIN 172"/>
    <property type="match status" value="1"/>
</dbReference>
<evidence type="ECO:0000256" key="4">
    <source>
        <dbReference type="ARBA" id="ARBA00022490"/>
    </source>
</evidence>
<dbReference type="OrthoDB" id="10055570at2759"/>
<evidence type="ECO:0000313" key="9">
    <source>
        <dbReference type="RefSeq" id="XP_031563038.1"/>
    </source>
</evidence>
<dbReference type="RefSeq" id="XP_031563038.1">
    <property type="nucleotide sequence ID" value="XM_031707178.1"/>
</dbReference>